<dbReference type="AlphaFoldDB" id="A0AAD3CK19"/>
<evidence type="ECO:0000313" key="3">
    <source>
        <dbReference type="Proteomes" id="UP001054902"/>
    </source>
</evidence>
<feature type="compositionally biased region" description="Polar residues" evidence="1">
    <location>
        <begin position="792"/>
        <end position="804"/>
    </location>
</feature>
<evidence type="ECO:0000256" key="1">
    <source>
        <dbReference type="SAM" id="MobiDB-lite"/>
    </source>
</evidence>
<proteinExistence type="predicted"/>
<organism evidence="2 3">
    <name type="scientific">Chaetoceros tenuissimus</name>
    <dbReference type="NCBI Taxonomy" id="426638"/>
    <lineage>
        <taxon>Eukaryota</taxon>
        <taxon>Sar</taxon>
        <taxon>Stramenopiles</taxon>
        <taxon>Ochrophyta</taxon>
        <taxon>Bacillariophyta</taxon>
        <taxon>Coscinodiscophyceae</taxon>
        <taxon>Chaetocerotophycidae</taxon>
        <taxon>Chaetocerotales</taxon>
        <taxon>Chaetocerotaceae</taxon>
        <taxon>Chaetoceros</taxon>
    </lineage>
</organism>
<evidence type="ECO:0000313" key="2">
    <source>
        <dbReference type="EMBL" id="GFH47348.1"/>
    </source>
</evidence>
<protein>
    <submittedName>
        <fullName evidence="2">Uncharacterized protein</fullName>
    </submittedName>
</protein>
<dbReference type="EMBL" id="BLLK01000023">
    <property type="protein sequence ID" value="GFH47348.1"/>
    <property type="molecule type" value="Genomic_DNA"/>
</dbReference>
<comment type="caution">
    <text evidence="2">The sequence shown here is derived from an EMBL/GenBank/DDBJ whole genome shotgun (WGS) entry which is preliminary data.</text>
</comment>
<accession>A0AAD3CK19</accession>
<sequence length="926" mass="105019">MDKYIKHICEVIDLGTRKLKGAKIVSIDALISSKQSMHEEGFAGLTKNARSDLLTVIRLLESWRREGKTDEAILNEFTEEEFERFCIAADDKARNQAEEEERKLRHKIRDEIIIEEKKREELIDLMRKPFDERYSILRPQDERSLNDFIQKCIEDIMTDKLRASCSIYKELITKSLIAIDELAGTPDLLNNEEYRPQQMVIAGRTQSGKSSVKGVVQSMCGLLKMPLIVLTKGVDESIDLHQKHLSFSEGTKMAKEHIHVASGRRDGHSAKAKTDLIDIAFGSEHGGTLLIADTEAQVKKACTAIEQYRVKVPNGKFILIVDEADAMYRTPAKEQKFEKALQNFLDMNAALEIYISASPVPLIIELMYGDNKRPGHVIALLNLEPNEEYVSIDDMKTLAVNRKGVYLKQNELTKNSVIEGIPYANEKVLHLYDDALSNPENQKGVLVLDCSCPRTIALCNITDKANAVQKYYGNQRKDVVVITFTGKGISVRFPNEIWDTDTWKKKTISEVLEHIDANAESGLKMPVFIFGFAKMCRGISFRSAKRVPTHMIVSLGRAHNSCNVLQTIGRATFNGKSILIENGFETVTLLSTRSDFHTSREMQKFINEVHRRMNEEGNTLAEALAGSNEKFPHALNFVLHTFREIGKQKGQRELFRERIPFEEAPMELNSLEEEVKEMIWDDFNAQAVLRSIARLSRGNNHNFDRDDIIHDIEEVEEIILKKKQANQVLRSFCDNTIIDKDKKNSTKHAIAYRVHSPKRLKLFMNEEMGDIPKSDDEEETSDSLLEEEENQGDSISETDSSLSINEVEEDSASQHPIQMVSIGRPSRTPIKCAASSKDNIRAVSQDTAINESPLGSDFSSPSENHTIDEEEDAHIVTQDTTLPVQIQTQDTMRKGSTGFKRIQGSTNRTRSDLHHKKKRRSSEYSF</sequence>
<feature type="region of interest" description="Disordered" evidence="1">
    <location>
        <begin position="891"/>
        <end position="926"/>
    </location>
</feature>
<dbReference type="Proteomes" id="UP001054902">
    <property type="component" value="Unassembled WGS sequence"/>
</dbReference>
<feature type="region of interest" description="Disordered" evidence="1">
    <location>
        <begin position="763"/>
        <end position="867"/>
    </location>
</feature>
<feature type="compositionally biased region" description="Acidic residues" evidence="1">
    <location>
        <begin position="775"/>
        <end position="791"/>
    </location>
</feature>
<reference evidence="2 3" key="1">
    <citation type="journal article" date="2021" name="Sci. Rep.">
        <title>The genome of the diatom Chaetoceros tenuissimus carries an ancient integrated fragment of an extant virus.</title>
        <authorList>
            <person name="Hongo Y."/>
            <person name="Kimura K."/>
            <person name="Takaki Y."/>
            <person name="Yoshida Y."/>
            <person name="Baba S."/>
            <person name="Kobayashi G."/>
            <person name="Nagasaki K."/>
            <person name="Hano T."/>
            <person name="Tomaru Y."/>
        </authorList>
    </citation>
    <scope>NUCLEOTIDE SEQUENCE [LARGE SCALE GENOMIC DNA]</scope>
    <source>
        <strain evidence="2 3">NIES-3715</strain>
    </source>
</reference>
<name>A0AAD3CK19_9STRA</name>
<gene>
    <name evidence="2" type="ORF">CTEN210_03823</name>
</gene>
<keyword evidence="3" id="KW-1185">Reference proteome</keyword>